<dbReference type="PROSITE" id="PS00636">
    <property type="entry name" value="DNAJ_1"/>
    <property type="match status" value="1"/>
</dbReference>
<dbReference type="SUPFAM" id="SSF46565">
    <property type="entry name" value="Chaperone J-domain"/>
    <property type="match status" value="1"/>
</dbReference>
<dbReference type="GO" id="GO:0071218">
    <property type="term" value="P:cellular response to misfolded protein"/>
    <property type="evidence" value="ECO:0007669"/>
    <property type="project" value="TreeGrafter"/>
</dbReference>
<sequence>MDANRDEALKCVSIAKAAMENDDIAKALKFLSKADNMYPTDEVKELLQKCRAKAADSTTRERPPRPNDTTNPTKDNSTSRVAAEGSRVDAKTAALNRECAAILNCKSYYDVLGVSRNASDEEIKRAYKKLALKYHPDKNPSKRAGEAFNKISDAFQCLSDRKLRGHYDRFGRDPGDHVNRGHYAHHHYQEVFMTPDALFEALFGMSVPHRRRPHQNAHSTQQTTSTRNTKPQQATPDAAPNQNGVPLFYLLPFLALLFMMFISNLIGNEVPAFQFTRSPHYNQMVSTQLNAVVYYVDGRTFDRAYPPSSQARVKLEYEVDYNYFDGKCSQDKRDNHTRAYAYISRMKTPPKEVYDLPHSCQVLGSLRSTYEDYLRNHAYRARQ</sequence>
<keyword evidence="3" id="KW-0256">Endoplasmic reticulum</keyword>
<dbReference type="PROSITE" id="PS50076">
    <property type="entry name" value="DNAJ_2"/>
    <property type="match status" value="1"/>
</dbReference>
<dbReference type="GO" id="GO:0030544">
    <property type="term" value="F:Hsp70 protein binding"/>
    <property type="evidence" value="ECO:0007669"/>
    <property type="project" value="TreeGrafter"/>
</dbReference>
<dbReference type="Gene3D" id="1.10.287.110">
    <property type="entry name" value="DnaJ domain"/>
    <property type="match status" value="1"/>
</dbReference>
<dbReference type="EMBL" id="JAHBMH010000044">
    <property type="protein sequence ID" value="KAK1936277.1"/>
    <property type="molecule type" value="Genomic_DNA"/>
</dbReference>
<dbReference type="Pfam" id="PF09320">
    <property type="entry name" value="DUF1977"/>
    <property type="match status" value="1"/>
</dbReference>
<proteinExistence type="predicted"/>
<keyword evidence="10" id="KW-1185">Reference proteome</keyword>
<reference evidence="9" key="1">
    <citation type="journal article" date="2014" name="Nucleic Acids Res.">
        <title>The evolutionary dynamics of variant antigen genes in Babesia reveal a history of genomic innovation underlying host-parasite interaction.</title>
        <authorList>
            <person name="Jackson A.P."/>
            <person name="Otto T.D."/>
            <person name="Darby A."/>
            <person name="Ramaprasad A."/>
            <person name="Xia D."/>
            <person name="Echaide I.E."/>
            <person name="Farber M."/>
            <person name="Gahlot S."/>
            <person name="Gamble J."/>
            <person name="Gupta D."/>
            <person name="Gupta Y."/>
            <person name="Jackson L."/>
            <person name="Malandrin L."/>
            <person name="Malas T.B."/>
            <person name="Moussa E."/>
            <person name="Nair M."/>
            <person name="Reid A.J."/>
            <person name="Sanders M."/>
            <person name="Sharma J."/>
            <person name="Tracey A."/>
            <person name="Quail M.A."/>
            <person name="Weir W."/>
            <person name="Wastling J.M."/>
            <person name="Hall N."/>
            <person name="Willadsen P."/>
            <person name="Lingelbach K."/>
            <person name="Shiels B."/>
            <person name="Tait A."/>
            <person name="Berriman M."/>
            <person name="Allred D.R."/>
            <person name="Pain A."/>
        </authorList>
    </citation>
    <scope>NUCLEOTIDE SEQUENCE</scope>
    <source>
        <strain evidence="9">1802A</strain>
    </source>
</reference>
<feature type="compositionally biased region" description="Low complexity" evidence="6">
    <location>
        <begin position="67"/>
        <end position="79"/>
    </location>
</feature>
<dbReference type="Proteomes" id="UP001195914">
    <property type="component" value="Unassembled WGS sequence"/>
</dbReference>
<dbReference type="InterPro" id="IPR018253">
    <property type="entry name" value="DnaJ_domain_CS"/>
</dbReference>
<keyword evidence="2 7" id="KW-0812">Transmembrane</keyword>
<evidence type="ECO:0000256" key="2">
    <source>
        <dbReference type="ARBA" id="ARBA00022692"/>
    </source>
</evidence>
<feature type="region of interest" description="Disordered" evidence="6">
    <location>
        <begin position="51"/>
        <end position="87"/>
    </location>
</feature>
<evidence type="ECO:0000313" key="10">
    <source>
        <dbReference type="Proteomes" id="UP001195914"/>
    </source>
</evidence>
<feature type="compositionally biased region" description="Polar residues" evidence="6">
    <location>
        <begin position="216"/>
        <end position="239"/>
    </location>
</feature>
<dbReference type="PANTHER" id="PTHR43908:SF3">
    <property type="entry name" value="AT29763P-RELATED"/>
    <property type="match status" value="1"/>
</dbReference>
<dbReference type="CDD" id="cd06257">
    <property type="entry name" value="DnaJ"/>
    <property type="match status" value="1"/>
</dbReference>
<name>A0AAD9LI13_BABDI</name>
<dbReference type="GO" id="GO:0005789">
    <property type="term" value="C:endoplasmic reticulum membrane"/>
    <property type="evidence" value="ECO:0007669"/>
    <property type="project" value="UniProtKB-SubCell"/>
</dbReference>
<keyword evidence="4 7" id="KW-1133">Transmembrane helix</keyword>
<protein>
    <submittedName>
        <fullName evidence="9">DnaJ domain containing protein</fullName>
    </submittedName>
</protein>
<evidence type="ECO:0000256" key="5">
    <source>
        <dbReference type="ARBA" id="ARBA00023136"/>
    </source>
</evidence>
<evidence type="ECO:0000259" key="8">
    <source>
        <dbReference type="PROSITE" id="PS50076"/>
    </source>
</evidence>
<feature type="transmembrane region" description="Helical" evidence="7">
    <location>
        <begin position="247"/>
        <end position="267"/>
    </location>
</feature>
<evidence type="ECO:0000256" key="7">
    <source>
        <dbReference type="SAM" id="Phobius"/>
    </source>
</evidence>
<dbReference type="AlphaFoldDB" id="A0AAD9LI13"/>
<feature type="domain" description="J" evidence="8">
    <location>
        <begin position="107"/>
        <end position="171"/>
    </location>
</feature>
<dbReference type="InterPro" id="IPR036869">
    <property type="entry name" value="J_dom_sf"/>
</dbReference>
<comment type="caution">
    <text evidence="9">The sequence shown here is derived from an EMBL/GenBank/DDBJ whole genome shotgun (WGS) entry which is preliminary data.</text>
</comment>
<evidence type="ECO:0000256" key="4">
    <source>
        <dbReference type="ARBA" id="ARBA00022989"/>
    </source>
</evidence>
<feature type="region of interest" description="Disordered" evidence="6">
    <location>
        <begin position="210"/>
        <end position="239"/>
    </location>
</feature>
<dbReference type="InterPro" id="IPR015399">
    <property type="entry name" value="DUF1977_DnaJ-like"/>
</dbReference>
<gene>
    <name evidence="9" type="ORF">X943_002532</name>
</gene>
<dbReference type="Pfam" id="PF00226">
    <property type="entry name" value="DnaJ"/>
    <property type="match status" value="1"/>
</dbReference>
<reference evidence="9" key="2">
    <citation type="submission" date="2021-05" db="EMBL/GenBank/DDBJ databases">
        <authorList>
            <person name="Pain A."/>
        </authorList>
    </citation>
    <scope>NUCLEOTIDE SEQUENCE</scope>
    <source>
        <strain evidence="9">1802A</strain>
    </source>
</reference>
<keyword evidence="5 7" id="KW-0472">Membrane</keyword>
<evidence type="ECO:0000313" key="9">
    <source>
        <dbReference type="EMBL" id="KAK1936277.1"/>
    </source>
</evidence>
<dbReference type="SMART" id="SM00271">
    <property type="entry name" value="DnaJ"/>
    <property type="match status" value="1"/>
</dbReference>
<comment type="subcellular location">
    <subcellularLocation>
        <location evidence="1">Endoplasmic reticulum membrane</location>
        <topology evidence="1">Single-pass membrane protein</topology>
    </subcellularLocation>
</comment>
<dbReference type="PRINTS" id="PR00625">
    <property type="entry name" value="JDOMAIN"/>
</dbReference>
<evidence type="ECO:0000256" key="6">
    <source>
        <dbReference type="SAM" id="MobiDB-lite"/>
    </source>
</evidence>
<evidence type="ECO:0000256" key="3">
    <source>
        <dbReference type="ARBA" id="ARBA00022824"/>
    </source>
</evidence>
<evidence type="ECO:0000256" key="1">
    <source>
        <dbReference type="ARBA" id="ARBA00004389"/>
    </source>
</evidence>
<accession>A0AAD9LI13</accession>
<dbReference type="PANTHER" id="PTHR43908">
    <property type="entry name" value="AT29763P-RELATED"/>
    <property type="match status" value="1"/>
</dbReference>
<dbReference type="InterPro" id="IPR001623">
    <property type="entry name" value="DnaJ_domain"/>
</dbReference>
<dbReference type="InterPro" id="IPR051100">
    <property type="entry name" value="DnaJ_subfamily_B/C"/>
</dbReference>
<organism evidence="9 10">
    <name type="scientific">Babesia divergens</name>
    <dbReference type="NCBI Taxonomy" id="32595"/>
    <lineage>
        <taxon>Eukaryota</taxon>
        <taxon>Sar</taxon>
        <taxon>Alveolata</taxon>
        <taxon>Apicomplexa</taxon>
        <taxon>Aconoidasida</taxon>
        <taxon>Piroplasmida</taxon>
        <taxon>Babesiidae</taxon>
        <taxon>Babesia</taxon>
    </lineage>
</organism>